<dbReference type="GO" id="GO:0005737">
    <property type="term" value="C:cytoplasm"/>
    <property type="evidence" value="ECO:0007669"/>
    <property type="project" value="TreeGrafter"/>
</dbReference>
<organism evidence="2 3">
    <name type="scientific">Callosobruchus maculatus</name>
    <name type="common">Southern cowpea weevil</name>
    <name type="synonym">Pulse bruchid</name>
    <dbReference type="NCBI Taxonomy" id="64391"/>
    <lineage>
        <taxon>Eukaryota</taxon>
        <taxon>Metazoa</taxon>
        <taxon>Ecdysozoa</taxon>
        <taxon>Arthropoda</taxon>
        <taxon>Hexapoda</taxon>
        <taxon>Insecta</taxon>
        <taxon>Pterygota</taxon>
        <taxon>Neoptera</taxon>
        <taxon>Endopterygota</taxon>
        <taxon>Coleoptera</taxon>
        <taxon>Polyphaga</taxon>
        <taxon>Cucujiformia</taxon>
        <taxon>Chrysomeloidea</taxon>
        <taxon>Chrysomelidae</taxon>
        <taxon>Bruchinae</taxon>
        <taxon>Bruchini</taxon>
        <taxon>Callosobruchus</taxon>
    </lineage>
</organism>
<accession>A0A653BR75</accession>
<proteinExistence type="predicted"/>
<evidence type="ECO:0000313" key="3">
    <source>
        <dbReference type="Proteomes" id="UP000410492"/>
    </source>
</evidence>
<dbReference type="EMBL" id="CAACVG010004068">
    <property type="protein sequence ID" value="VEN38102.1"/>
    <property type="molecule type" value="Genomic_DNA"/>
</dbReference>
<gene>
    <name evidence="2" type="ORF">CALMAC_LOCUS3115</name>
</gene>
<keyword evidence="1" id="KW-0732">Signal</keyword>
<dbReference type="InterPro" id="IPR051436">
    <property type="entry name" value="Autophagy-related_EPG5"/>
</dbReference>
<feature type="signal peptide" evidence="1">
    <location>
        <begin position="1"/>
        <end position="26"/>
    </location>
</feature>
<sequence length="181" mass="20095">MKPNGSTEAKIPLIWLILLDLVTKNAERNERFCAVVLHKFSQILLEISEERAASRWGKGLLSAIGLAKQDDISIQFKFLCRSLAGYILAQLPEPKGECRTIRKAPNAPCKVGQPGGNTECVKVLMGLDFGHSQGKTKECAEAALKQIQDPTNSLHSIKRFVMLFVVQFYTKPYIKDTECGS</sequence>
<dbReference type="Pfam" id="PF26106">
    <property type="entry name" value="TPR_Epg5_C"/>
    <property type="match status" value="1"/>
</dbReference>
<evidence type="ECO:0000313" key="2">
    <source>
        <dbReference type="EMBL" id="VEN38102.1"/>
    </source>
</evidence>
<dbReference type="PANTHER" id="PTHR31139">
    <property type="entry name" value="ECTOPIC P GRANULES PROTEIN 5 HOMOLOG"/>
    <property type="match status" value="1"/>
</dbReference>
<keyword evidence="3" id="KW-1185">Reference proteome</keyword>
<dbReference type="OrthoDB" id="75419at2759"/>
<dbReference type="Proteomes" id="UP000410492">
    <property type="component" value="Unassembled WGS sequence"/>
</dbReference>
<dbReference type="GO" id="GO:0097352">
    <property type="term" value="P:autophagosome maturation"/>
    <property type="evidence" value="ECO:0007669"/>
    <property type="project" value="TreeGrafter"/>
</dbReference>
<protein>
    <submittedName>
        <fullName evidence="2">Uncharacterized protein</fullName>
    </submittedName>
</protein>
<reference evidence="2 3" key="1">
    <citation type="submission" date="2019-01" db="EMBL/GenBank/DDBJ databases">
        <authorList>
            <person name="Sayadi A."/>
        </authorList>
    </citation>
    <scope>NUCLEOTIDE SEQUENCE [LARGE SCALE GENOMIC DNA]</scope>
</reference>
<name>A0A653BR75_CALMS</name>
<evidence type="ECO:0000256" key="1">
    <source>
        <dbReference type="SAM" id="SignalP"/>
    </source>
</evidence>
<dbReference type="PANTHER" id="PTHR31139:SF4">
    <property type="entry name" value="ECTOPIC P GRANULES PROTEIN 5 HOMOLOG"/>
    <property type="match status" value="1"/>
</dbReference>
<dbReference type="AlphaFoldDB" id="A0A653BR75"/>
<feature type="chain" id="PRO_5024860137" evidence="1">
    <location>
        <begin position="27"/>
        <end position="181"/>
    </location>
</feature>